<reference evidence="1 2" key="1">
    <citation type="submission" date="2013-11" db="EMBL/GenBank/DDBJ databases">
        <title>Genome sequencing of Stegodyphus mimosarum.</title>
        <authorList>
            <person name="Bechsgaard J."/>
        </authorList>
    </citation>
    <scope>NUCLEOTIDE SEQUENCE [LARGE SCALE GENOMIC DNA]</scope>
</reference>
<dbReference type="AlphaFoldDB" id="A0A087V1X6"/>
<keyword evidence="2" id="KW-1185">Reference proteome</keyword>
<dbReference type="Proteomes" id="UP000054359">
    <property type="component" value="Unassembled WGS sequence"/>
</dbReference>
<evidence type="ECO:0000313" key="2">
    <source>
        <dbReference type="Proteomes" id="UP000054359"/>
    </source>
</evidence>
<sequence>MTTNNLPNSSQSIKVTNQKLRMMMKKRKRKMRKKKRKMTMKIYCLLNVVPQMTLIQGCPLQIAVLAKISHHLAIALQITKLNAKKYIRMIRKPISPLQIKNPTSRLNPKSAVIVRNQKLRKKTRET</sequence>
<gene>
    <name evidence="1" type="ORF">X975_15003</name>
</gene>
<dbReference type="EMBL" id="KL868955">
    <property type="protein sequence ID" value="KFM83615.1"/>
    <property type="molecule type" value="Genomic_DNA"/>
</dbReference>
<protein>
    <submittedName>
        <fullName evidence="1">Uncharacterized protein</fullName>
    </submittedName>
</protein>
<feature type="non-terminal residue" evidence="1">
    <location>
        <position position="126"/>
    </location>
</feature>
<accession>A0A087V1X6</accession>
<evidence type="ECO:0000313" key="1">
    <source>
        <dbReference type="EMBL" id="KFM83615.1"/>
    </source>
</evidence>
<name>A0A087V1X6_STEMI</name>
<organism evidence="1 2">
    <name type="scientific">Stegodyphus mimosarum</name>
    <name type="common">African social velvet spider</name>
    <dbReference type="NCBI Taxonomy" id="407821"/>
    <lineage>
        <taxon>Eukaryota</taxon>
        <taxon>Metazoa</taxon>
        <taxon>Ecdysozoa</taxon>
        <taxon>Arthropoda</taxon>
        <taxon>Chelicerata</taxon>
        <taxon>Arachnida</taxon>
        <taxon>Araneae</taxon>
        <taxon>Araneomorphae</taxon>
        <taxon>Entelegynae</taxon>
        <taxon>Eresoidea</taxon>
        <taxon>Eresidae</taxon>
        <taxon>Stegodyphus</taxon>
    </lineage>
</organism>
<proteinExistence type="predicted"/>